<evidence type="ECO:0000256" key="3">
    <source>
        <dbReference type="ARBA" id="ARBA00022989"/>
    </source>
</evidence>
<comment type="subcellular location">
    <subcellularLocation>
        <location evidence="1">Membrane</location>
        <topology evidence="1">Multi-pass membrane protein</topology>
    </subcellularLocation>
</comment>
<dbReference type="PANTHER" id="PTHR33048">
    <property type="entry name" value="PTH11-LIKE INTEGRAL MEMBRANE PROTEIN (AFU_ORTHOLOGUE AFUA_5G11245)"/>
    <property type="match status" value="1"/>
</dbReference>
<evidence type="ECO:0000259" key="8">
    <source>
        <dbReference type="Pfam" id="PF20684"/>
    </source>
</evidence>
<sequence>MTVHSKTKLVILSWTWFGIVDLVVILRLVARYMHLGCSIKSLQLDDWLMFPILAAYATLIRFLNIAAVTPTNLFTPGTDPSTFSPKDYATRVWGSKVVVIIEQCQSFVLWSSKAALLIMYLRITQFQTERKYVIALAWYVGGSYLIMEILYFSVWCRPFRDYWSVPPSDEQCATNSHHSITNAVFNLSTDVLLICIVLPIFLKTMMPLRKKLAICAVFGLGVFNIAAAIVNKYNAFANTLGTEWTKWYVYECSTAIMVANLPFLYTLIRRIFGPLPLDGTAKKRPERPSASKDHGHADSWPRRLTAPSAVLSAYYGARCGTHRSAY</sequence>
<evidence type="ECO:0000313" key="10">
    <source>
        <dbReference type="Proteomes" id="UP000799439"/>
    </source>
</evidence>
<gene>
    <name evidence="9" type="ORF">K461DRAFT_327886</name>
</gene>
<proteinExistence type="inferred from homology"/>
<dbReference type="PANTHER" id="PTHR33048:SF110">
    <property type="entry name" value="UBID FAMILY DECARBOXYLASE"/>
    <property type="match status" value="1"/>
</dbReference>
<feature type="transmembrane region" description="Helical" evidence="7">
    <location>
        <begin position="132"/>
        <end position="154"/>
    </location>
</feature>
<feature type="domain" description="Rhodopsin" evidence="8">
    <location>
        <begin position="26"/>
        <end position="270"/>
    </location>
</feature>
<accession>A0A9P4J4R0</accession>
<feature type="transmembrane region" description="Helical" evidence="7">
    <location>
        <begin position="12"/>
        <end position="30"/>
    </location>
</feature>
<organism evidence="9 10">
    <name type="scientific">Myriangium duriaei CBS 260.36</name>
    <dbReference type="NCBI Taxonomy" id="1168546"/>
    <lineage>
        <taxon>Eukaryota</taxon>
        <taxon>Fungi</taxon>
        <taxon>Dikarya</taxon>
        <taxon>Ascomycota</taxon>
        <taxon>Pezizomycotina</taxon>
        <taxon>Dothideomycetes</taxon>
        <taxon>Dothideomycetidae</taxon>
        <taxon>Myriangiales</taxon>
        <taxon>Myriangiaceae</taxon>
        <taxon>Myriangium</taxon>
    </lineage>
</organism>
<evidence type="ECO:0000313" key="9">
    <source>
        <dbReference type="EMBL" id="KAF2152344.1"/>
    </source>
</evidence>
<reference evidence="9" key="1">
    <citation type="journal article" date="2020" name="Stud. Mycol.">
        <title>101 Dothideomycetes genomes: a test case for predicting lifestyles and emergence of pathogens.</title>
        <authorList>
            <person name="Haridas S."/>
            <person name="Albert R."/>
            <person name="Binder M."/>
            <person name="Bloem J."/>
            <person name="Labutti K."/>
            <person name="Salamov A."/>
            <person name="Andreopoulos B."/>
            <person name="Baker S."/>
            <person name="Barry K."/>
            <person name="Bills G."/>
            <person name="Bluhm B."/>
            <person name="Cannon C."/>
            <person name="Castanera R."/>
            <person name="Culley D."/>
            <person name="Daum C."/>
            <person name="Ezra D."/>
            <person name="Gonzalez J."/>
            <person name="Henrissat B."/>
            <person name="Kuo A."/>
            <person name="Liang C."/>
            <person name="Lipzen A."/>
            <person name="Lutzoni F."/>
            <person name="Magnuson J."/>
            <person name="Mondo S."/>
            <person name="Nolan M."/>
            <person name="Ohm R."/>
            <person name="Pangilinan J."/>
            <person name="Park H.-J."/>
            <person name="Ramirez L."/>
            <person name="Alfaro M."/>
            <person name="Sun H."/>
            <person name="Tritt A."/>
            <person name="Yoshinaga Y."/>
            <person name="Zwiers L.-H."/>
            <person name="Turgeon B."/>
            <person name="Goodwin S."/>
            <person name="Spatafora J."/>
            <person name="Crous P."/>
            <person name="Grigoriev I."/>
        </authorList>
    </citation>
    <scope>NUCLEOTIDE SEQUENCE</scope>
    <source>
        <strain evidence="9">CBS 260.36</strain>
    </source>
</reference>
<dbReference type="OrthoDB" id="3903189at2759"/>
<keyword evidence="4 7" id="KW-0472">Membrane</keyword>
<name>A0A9P4J4R0_9PEZI</name>
<feature type="compositionally biased region" description="Basic and acidic residues" evidence="6">
    <location>
        <begin position="280"/>
        <end position="301"/>
    </location>
</feature>
<evidence type="ECO:0000256" key="5">
    <source>
        <dbReference type="ARBA" id="ARBA00038359"/>
    </source>
</evidence>
<evidence type="ECO:0000256" key="4">
    <source>
        <dbReference type="ARBA" id="ARBA00023136"/>
    </source>
</evidence>
<evidence type="ECO:0000256" key="2">
    <source>
        <dbReference type="ARBA" id="ARBA00022692"/>
    </source>
</evidence>
<dbReference type="AlphaFoldDB" id="A0A9P4J4R0"/>
<protein>
    <recommendedName>
        <fullName evidence="8">Rhodopsin domain-containing protein</fullName>
    </recommendedName>
</protein>
<keyword evidence="2 7" id="KW-0812">Transmembrane</keyword>
<keyword evidence="3 7" id="KW-1133">Transmembrane helix</keyword>
<dbReference type="Pfam" id="PF20684">
    <property type="entry name" value="Fung_rhodopsin"/>
    <property type="match status" value="1"/>
</dbReference>
<evidence type="ECO:0000256" key="7">
    <source>
        <dbReference type="SAM" id="Phobius"/>
    </source>
</evidence>
<dbReference type="EMBL" id="ML996086">
    <property type="protein sequence ID" value="KAF2152344.1"/>
    <property type="molecule type" value="Genomic_DNA"/>
</dbReference>
<comment type="caution">
    <text evidence="9">The sequence shown here is derived from an EMBL/GenBank/DDBJ whole genome shotgun (WGS) entry which is preliminary data.</text>
</comment>
<dbReference type="Proteomes" id="UP000799439">
    <property type="component" value="Unassembled WGS sequence"/>
</dbReference>
<feature type="transmembrane region" description="Helical" evidence="7">
    <location>
        <begin position="50"/>
        <end position="73"/>
    </location>
</feature>
<evidence type="ECO:0000256" key="6">
    <source>
        <dbReference type="SAM" id="MobiDB-lite"/>
    </source>
</evidence>
<feature type="transmembrane region" description="Helical" evidence="7">
    <location>
        <begin position="214"/>
        <end position="235"/>
    </location>
</feature>
<feature type="transmembrane region" description="Helical" evidence="7">
    <location>
        <begin position="183"/>
        <end position="202"/>
    </location>
</feature>
<dbReference type="InterPro" id="IPR052337">
    <property type="entry name" value="SAT4-like"/>
</dbReference>
<dbReference type="InterPro" id="IPR049326">
    <property type="entry name" value="Rhodopsin_dom_fungi"/>
</dbReference>
<dbReference type="GO" id="GO:0016020">
    <property type="term" value="C:membrane"/>
    <property type="evidence" value="ECO:0007669"/>
    <property type="project" value="UniProtKB-SubCell"/>
</dbReference>
<comment type="similarity">
    <text evidence="5">Belongs to the SAT4 family.</text>
</comment>
<feature type="transmembrane region" description="Helical" evidence="7">
    <location>
        <begin position="247"/>
        <end position="268"/>
    </location>
</feature>
<evidence type="ECO:0000256" key="1">
    <source>
        <dbReference type="ARBA" id="ARBA00004141"/>
    </source>
</evidence>
<keyword evidence="10" id="KW-1185">Reference proteome</keyword>
<feature type="region of interest" description="Disordered" evidence="6">
    <location>
        <begin position="279"/>
        <end position="301"/>
    </location>
</feature>